<dbReference type="EMBL" id="JACYTR010000039">
    <property type="protein sequence ID" value="MBD8527066.1"/>
    <property type="molecule type" value="Genomic_DNA"/>
</dbReference>
<protein>
    <recommendedName>
        <fullName evidence="3">SMP-30/Gluconolactonase/LRE-like region domain-containing protein</fullName>
    </recommendedName>
</protein>
<gene>
    <name evidence="1" type="ORF">IFO71_15095</name>
</gene>
<evidence type="ECO:0008006" key="3">
    <source>
        <dbReference type="Google" id="ProtNLM"/>
    </source>
</evidence>
<reference evidence="1 2" key="1">
    <citation type="submission" date="2020-09" db="EMBL/GenBank/DDBJ databases">
        <title>Pseudoxanthomonas sp. CAU 1598 isolated from sand of Yaerae Beach.</title>
        <authorList>
            <person name="Kim W."/>
        </authorList>
    </citation>
    <scope>NUCLEOTIDE SEQUENCE [LARGE SCALE GENOMIC DNA]</scope>
    <source>
        <strain evidence="1 2">CAU 1598</strain>
    </source>
</reference>
<dbReference type="InterPro" id="IPR011042">
    <property type="entry name" value="6-blade_b-propeller_TolB-like"/>
</dbReference>
<dbReference type="SUPFAM" id="SSF63829">
    <property type="entry name" value="Calcium-dependent phosphotriesterase"/>
    <property type="match status" value="1"/>
</dbReference>
<organism evidence="1 2">
    <name type="scientific">Pseudomarimonas arenosa</name>
    <dbReference type="NCBI Taxonomy" id="2774145"/>
    <lineage>
        <taxon>Bacteria</taxon>
        <taxon>Pseudomonadati</taxon>
        <taxon>Pseudomonadota</taxon>
        <taxon>Gammaproteobacteria</taxon>
        <taxon>Lysobacterales</taxon>
        <taxon>Lysobacteraceae</taxon>
        <taxon>Pseudomarimonas</taxon>
    </lineage>
</organism>
<accession>A0AAW3ZS64</accession>
<evidence type="ECO:0000313" key="1">
    <source>
        <dbReference type="EMBL" id="MBD8527066.1"/>
    </source>
</evidence>
<dbReference type="RefSeq" id="WP_192030487.1">
    <property type="nucleotide sequence ID" value="NZ_JACYTR010000039.1"/>
</dbReference>
<dbReference type="Proteomes" id="UP000613768">
    <property type="component" value="Unassembled WGS sequence"/>
</dbReference>
<proteinExistence type="predicted"/>
<sequence>MSLRRKLLFAIVFASGLDAATAVEVDPVRQTALNQQLARIAVLRSERPRDGMLVFVEAMTLSQLGRRELALSRLSELRDRGLGLLPTQGGGFDDLWADAEFQALRRQLADEQVKTADAPVHLRLDDPRLIPEGIAYDAKRRRYFIGSIAQKKIVSIDVSGQASDFSQPDDQLDQVLGLRVDGARDWLYAISTGVSDAESTGPRRNKVLRYRLSDGRLDQRFDVADAVQLNDVTTDADGNVYCTDSGSGTLYKMAVDATSFERFGDVGGVRGANGLAVAADGTLYVTLSLGIARLDPRTGAAERLPQPDDVVSGGIDGLYWKDGALLGIQNWTNPGRVIRLELAADGKRISALRVLQSHHHGAFAEPTTGVIVGDKLMVIANSHVAQYQAGNGFKNSETLRPTEVIAVPLR</sequence>
<evidence type="ECO:0000313" key="2">
    <source>
        <dbReference type="Proteomes" id="UP000613768"/>
    </source>
</evidence>
<dbReference type="AlphaFoldDB" id="A0AAW3ZS64"/>
<comment type="caution">
    <text evidence="1">The sequence shown here is derived from an EMBL/GenBank/DDBJ whole genome shotgun (WGS) entry which is preliminary data.</text>
</comment>
<name>A0AAW3ZS64_9GAMM</name>
<keyword evidence="2" id="KW-1185">Reference proteome</keyword>
<dbReference type="Gene3D" id="2.120.10.30">
    <property type="entry name" value="TolB, C-terminal domain"/>
    <property type="match status" value="1"/>
</dbReference>